<protein>
    <recommendedName>
        <fullName evidence="5">IucC family-domain-containing protein</fullName>
    </recommendedName>
</protein>
<dbReference type="GO" id="GO:0016881">
    <property type="term" value="F:acid-amino acid ligase activity"/>
    <property type="evidence" value="ECO:0007669"/>
    <property type="project" value="UniProtKB-ARBA"/>
</dbReference>
<evidence type="ECO:0000313" key="4">
    <source>
        <dbReference type="Proteomes" id="UP000799118"/>
    </source>
</evidence>
<evidence type="ECO:0000259" key="2">
    <source>
        <dbReference type="Pfam" id="PF06276"/>
    </source>
</evidence>
<sequence length="635" mass="70875">MIPLEPSPLSLDSRAAYAIWSRLLSCLVTEALLRAFYLPFPPNDRTPAVGIMVVLSTNLISEQPSICRALVASDIYAIVPLYREPVLRPSLPQRHGSPVALVDPLDMLPEVYELIEHAGPVSSSIFSLQQFQVLNWKLDSRKRVPWPRIFYPILLWSRFAGELVLPVEQRTSIQNELASSLHWQKIAYENPPTCPSIRSSSIEWEQSLVEGHPTHPMHRARMLPFDMPLYDWMHPKIYFVLVPRSSLNILGDFEASIKPLASAAAQSVGLRLPDDDSMVIMPVHEIQVNAILAKFSDAHALDPRINMAASAQSSTRTLLVPGLSGMSLKLSVGVTISSALRTISHYTADFGPRFSEVVVPKLAINPELLTIEREPASAVYRGVEPDLAKHFTAILRECFQPNQDENVVVCAALLESGYSDIPKGVSAMEHAFSLDTVEKKVEFLDRYIQLACEALIPPLIHNGVAFEAHAQNVLARFDVTTGRLLGFVIRDLGGLRVHPPTLVKSIGTEFKFLEGHCVATATVEETYPKFYHTFINNHIQRLIRVLGMHYDGSGWDMLRRRLKEIIPADHGLYKAWLDPSTSSVVPGKCLMRMRLQGAYRDYVYSPFPNLIHYRGASASKLGELPNGKVSVETSQ</sequence>
<evidence type="ECO:0000259" key="1">
    <source>
        <dbReference type="Pfam" id="PF04183"/>
    </source>
</evidence>
<accession>A0A6A4IKF7</accession>
<feature type="domain" description="Aerobactin siderophore biosynthesis IucA/IucC-like C-terminal" evidence="2">
    <location>
        <begin position="442"/>
        <end position="597"/>
    </location>
</feature>
<evidence type="ECO:0008006" key="5">
    <source>
        <dbReference type="Google" id="ProtNLM"/>
    </source>
</evidence>
<dbReference type="Proteomes" id="UP000799118">
    <property type="component" value="Unassembled WGS sequence"/>
</dbReference>
<dbReference type="Pfam" id="PF04183">
    <property type="entry name" value="IucA_IucC"/>
    <property type="match status" value="1"/>
</dbReference>
<organism evidence="3 4">
    <name type="scientific">Gymnopus androsaceus JB14</name>
    <dbReference type="NCBI Taxonomy" id="1447944"/>
    <lineage>
        <taxon>Eukaryota</taxon>
        <taxon>Fungi</taxon>
        <taxon>Dikarya</taxon>
        <taxon>Basidiomycota</taxon>
        <taxon>Agaricomycotina</taxon>
        <taxon>Agaricomycetes</taxon>
        <taxon>Agaricomycetidae</taxon>
        <taxon>Agaricales</taxon>
        <taxon>Marasmiineae</taxon>
        <taxon>Omphalotaceae</taxon>
        <taxon>Gymnopus</taxon>
    </lineage>
</organism>
<name>A0A6A4IKF7_9AGAR</name>
<dbReference type="InterPro" id="IPR007310">
    <property type="entry name" value="Aerobactin_biosyn_IucA/IucC_N"/>
</dbReference>
<proteinExistence type="predicted"/>
<dbReference type="AlphaFoldDB" id="A0A6A4IKF7"/>
<dbReference type="PANTHER" id="PTHR34384">
    <property type="entry name" value="L-2,3-DIAMINOPROPANOATE--CITRATE LIGASE"/>
    <property type="match status" value="1"/>
</dbReference>
<gene>
    <name evidence="3" type="ORF">BT96DRAFT_805955</name>
</gene>
<dbReference type="Gene3D" id="1.10.510.40">
    <property type="match status" value="1"/>
</dbReference>
<dbReference type="InterPro" id="IPR022770">
    <property type="entry name" value="IucA/IucC-like_C"/>
</dbReference>
<dbReference type="EMBL" id="ML769386">
    <property type="protein sequence ID" value="KAE9410053.1"/>
    <property type="molecule type" value="Genomic_DNA"/>
</dbReference>
<feature type="domain" description="Aerobactin siderophore biosynthesis IucA/IucC N-terminal" evidence="1">
    <location>
        <begin position="202"/>
        <end position="414"/>
    </location>
</feature>
<reference evidence="3" key="1">
    <citation type="journal article" date="2019" name="Environ. Microbiol.">
        <title>Fungal ecological strategies reflected in gene transcription - a case study of two litter decomposers.</title>
        <authorList>
            <person name="Barbi F."/>
            <person name="Kohler A."/>
            <person name="Barry K."/>
            <person name="Baskaran P."/>
            <person name="Daum C."/>
            <person name="Fauchery L."/>
            <person name="Ihrmark K."/>
            <person name="Kuo A."/>
            <person name="LaButti K."/>
            <person name="Lipzen A."/>
            <person name="Morin E."/>
            <person name="Grigoriev I.V."/>
            <person name="Henrissat B."/>
            <person name="Lindahl B."/>
            <person name="Martin F."/>
        </authorList>
    </citation>
    <scope>NUCLEOTIDE SEQUENCE</scope>
    <source>
        <strain evidence="3">JB14</strain>
    </source>
</reference>
<dbReference type="Pfam" id="PF06276">
    <property type="entry name" value="FhuF"/>
    <property type="match status" value="1"/>
</dbReference>
<dbReference type="InterPro" id="IPR037455">
    <property type="entry name" value="LucA/IucC-like"/>
</dbReference>
<dbReference type="PANTHER" id="PTHR34384:SF5">
    <property type="entry name" value="L-2,3-DIAMINOPROPANOATE--CITRATE LIGASE"/>
    <property type="match status" value="1"/>
</dbReference>
<keyword evidence="4" id="KW-1185">Reference proteome</keyword>
<dbReference type="GO" id="GO:0019290">
    <property type="term" value="P:siderophore biosynthetic process"/>
    <property type="evidence" value="ECO:0007669"/>
    <property type="project" value="InterPro"/>
</dbReference>
<dbReference type="OrthoDB" id="2117718at2759"/>
<evidence type="ECO:0000313" key="3">
    <source>
        <dbReference type="EMBL" id="KAE9410053.1"/>
    </source>
</evidence>